<comment type="caution">
    <text evidence="1">The sequence shown here is derived from an EMBL/GenBank/DDBJ whole genome shotgun (WGS) entry which is preliminary data.</text>
</comment>
<protein>
    <submittedName>
        <fullName evidence="1">Uncharacterized protein</fullName>
    </submittedName>
</protein>
<dbReference type="EMBL" id="LQBK01000004">
    <property type="protein sequence ID" value="KUG61486.1"/>
    <property type="molecule type" value="Genomic_DNA"/>
</dbReference>
<proteinExistence type="predicted"/>
<evidence type="ECO:0000313" key="2">
    <source>
        <dbReference type="Proteomes" id="UP000053512"/>
    </source>
</evidence>
<accession>A0A0W8INF6</accession>
<dbReference type="Proteomes" id="UP000053512">
    <property type="component" value="Unassembled WGS sequence"/>
</dbReference>
<reference evidence="2" key="1">
    <citation type="submission" date="2015-12" db="EMBL/GenBank/DDBJ databases">
        <authorList>
            <person name="Nair G.R."/>
            <person name="Kaur G."/>
            <person name="Mayilraj S."/>
        </authorList>
    </citation>
    <scope>NUCLEOTIDE SEQUENCE [LARGE SCALE GENOMIC DNA]</scope>
    <source>
        <strain evidence="2">CD08_4</strain>
    </source>
</reference>
<name>A0A0W8INF6_KOCRO</name>
<sequence>MWAEQAIPKLQSVASTYGGYITYQDLGDHLFETTKVRTTNLLNRWITNPLFDVLDHCVEHDLPAITALVVRKQSGVVGPGFNAWLQRQNRGPIDDVYELETVAAQERLAAYRLYCPDVPDNAVPLPTPQLAKKINAGSLNWPWAAPSCRSCGRSLQFYEKCPSCS</sequence>
<dbReference type="AlphaFoldDB" id="A0A0W8INF6"/>
<organism evidence="1 2">
    <name type="scientific">Kocuria rosea subsp. polaris</name>
    <dbReference type="NCBI Taxonomy" id="136273"/>
    <lineage>
        <taxon>Bacteria</taxon>
        <taxon>Bacillati</taxon>
        <taxon>Actinomycetota</taxon>
        <taxon>Actinomycetes</taxon>
        <taxon>Micrococcales</taxon>
        <taxon>Micrococcaceae</taxon>
        <taxon>Kocuria</taxon>
    </lineage>
</organism>
<evidence type="ECO:0000313" key="1">
    <source>
        <dbReference type="EMBL" id="KUG61486.1"/>
    </source>
</evidence>
<gene>
    <name evidence="1" type="ORF">AVL61_00730</name>
</gene>